<feature type="compositionally biased region" description="Polar residues" evidence="1">
    <location>
        <begin position="129"/>
        <end position="140"/>
    </location>
</feature>
<comment type="caution">
    <text evidence="3">The sequence shown here is derived from an EMBL/GenBank/DDBJ whole genome shotgun (WGS) entry which is preliminary data.</text>
</comment>
<name>A0A9Q5N3X6_SANBA</name>
<proteinExistence type="predicted"/>
<dbReference type="AlphaFoldDB" id="A0A9Q5N3X6"/>
<keyword evidence="4" id="KW-1185">Reference proteome</keyword>
<protein>
    <recommendedName>
        <fullName evidence="2">Hypervirulence associated protein TUDOR domain-containing protein</fullName>
    </recommendedName>
</protein>
<feature type="compositionally biased region" description="Basic and acidic residues" evidence="1">
    <location>
        <begin position="223"/>
        <end position="261"/>
    </location>
</feature>
<feature type="domain" description="Hypervirulence associated protein TUDOR" evidence="2">
    <location>
        <begin position="272"/>
        <end position="330"/>
    </location>
</feature>
<feature type="compositionally biased region" description="Basic and acidic residues" evidence="1">
    <location>
        <begin position="70"/>
        <end position="83"/>
    </location>
</feature>
<feature type="compositionally biased region" description="Acidic residues" evidence="1">
    <location>
        <begin position="156"/>
        <end position="176"/>
    </location>
</feature>
<sequence length="332" mass="36866">MAKNDDKYTDPGELFPFSSRSRVAFDARVQSFVVKSKKTSRRTMMASEYKKQMHERGEEPYTTDNSEQSEGQKHLNDWTKEEWQTSEGKGNAKQTDGTEQRYLPKKAWESLTEEEKEATNKAKLEGSARGQQYVPNTSEAQKARKDAKDNGTTAIDGEDTDGDAYELTDGEHETEENASPKRGSKHKRDEKSDANESDADGETAVNEKGEEQTAQSQPPAKQAKGDDGEKRATQSKSKGESESAKTDKEAHGKKGDEEHGEPASATRLPNEGQHVFWRATPGWVEGTVVEICHSEKEVDGKHVKASQDDPRIVLKSAKSGKTAVHKPEAVYF</sequence>
<feature type="compositionally biased region" description="Basic and acidic residues" evidence="1">
    <location>
        <begin position="117"/>
        <end position="126"/>
    </location>
</feature>
<reference evidence="3" key="1">
    <citation type="submission" date="2016-06" db="EMBL/GenBank/DDBJ databases">
        <title>Draft Genome sequence of the fungus Inonotus baumii.</title>
        <authorList>
            <person name="Zhu H."/>
            <person name="Lin W."/>
        </authorList>
    </citation>
    <scope>NUCLEOTIDE SEQUENCE</scope>
    <source>
        <strain evidence="3">821</strain>
    </source>
</reference>
<dbReference type="EMBL" id="LNZH02000216">
    <property type="protein sequence ID" value="OCB84018.1"/>
    <property type="molecule type" value="Genomic_DNA"/>
</dbReference>
<evidence type="ECO:0000313" key="3">
    <source>
        <dbReference type="EMBL" id="OCB84018.1"/>
    </source>
</evidence>
<evidence type="ECO:0000259" key="2">
    <source>
        <dbReference type="Pfam" id="PF11160"/>
    </source>
</evidence>
<dbReference type="InterPro" id="IPR021331">
    <property type="entry name" value="Hva1_TUDOR"/>
</dbReference>
<organism evidence="3 4">
    <name type="scientific">Sanghuangporus baumii</name>
    <name type="common">Phellinus baumii</name>
    <dbReference type="NCBI Taxonomy" id="108892"/>
    <lineage>
        <taxon>Eukaryota</taxon>
        <taxon>Fungi</taxon>
        <taxon>Dikarya</taxon>
        <taxon>Basidiomycota</taxon>
        <taxon>Agaricomycotina</taxon>
        <taxon>Agaricomycetes</taxon>
        <taxon>Hymenochaetales</taxon>
        <taxon>Hymenochaetaceae</taxon>
        <taxon>Sanghuangporus</taxon>
    </lineage>
</organism>
<dbReference type="Gene3D" id="2.30.30.1060">
    <property type="match status" value="1"/>
</dbReference>
<evidence type="ECO:0000256" key="1">
    <source>
        <dbReference type="SAM" id="MobiDB-lite"/>
    </source>
</evidence>
<feature type="compositionally biased region" description="Basic and acidic residues" evidence="1">
    <location>
        <begin position="48"/>
        <end position="59"/>
    </location>
</feature>
<gene>
    <name evidence="3" type="ORF">A7U60_g8689</name>
</gene>
<evidence type="ECO:0000313" key="4">
    <source>
        <dbReference type="Proteomes" id="UP000757232"/>
    </source>
</evidence>
<dbReference type="Pfam" id="PF11160">
    <property type="entry name" value="Hva1_TUDOR"/>
    <property type="match status" value="1"/>
</dbReference>
<feature type="compositionally biased region" description="Polar residues" evidence="1">
    <location>
        <begin position="85"/>
        <end position="97"/>
    </location>
</feature>
<feature type="region of interest" description="Disordered" evidence="1">
    <location>
        <begin position="35"/>
        <end position="273"/>
    </location>
</feature>
<dbReference type="OrthoDB" id="3360421at2759"/>
<accession>A0A9Q5N3X6</accession>
<dbReference type="Proteomes" id="UP000757232">
    <property type="component" value="Unassembled WGS sequence"/>
</dbReference>